<evidence type="ECO:0000256" key="4">
    <source>
        <dbReference type="ARBA" id="ARBA00022692"/>
    </source>
</evidence>
<evidence type="ECO:0000313" key="10">
    <source>
        <dbReference type="Proteomes" id="UP000000323"/>
    </source>
</evidence>
<dbReference type="PANTHER" id="PTHR34582">
    <property type="entry name" value="UPF0702 TRANSMEMBRANE PROTEIN YCAP"/>
    <property type="match status" value="1"/>
</dbReference>
<keyword evidence="6 7" id="KW-0472">Membrane</keyword>
<reference evidence="10" key="1">
    <citation type="journal article" date="2010" name="Stand. Genomic Sci.">
        <title>Complete genome sequence of 'Thermobaculum terrenum' type strain (YNP1).</title>
        <authorList>
            <person name="Kiss H."/>
            <person name="Cleland D."/>
            <person name="Lapidus A."/>
            <person name="Lucas S."/>
            <person name="Glavina Del Rio T."/>
            <person name="Nolan M."/>
            <person name="Tice H."/>
            <person name="Han C."/>
            <person name="Goodwin L."/>
            <person name="Pitluck S."/>
            <person name="Liolios K."/>
            <person name="Ivanova N."/>
            <person name="Mavromatis K."/>
            <person name="Ovchinnikova G."/>
            <person name="Pati A."/>
            <person name="Chen A."/>
            <person name="Palaniappan K."/>
            <person name="Land M."/>
            <person name="Hauser L."/>
            <person name="Chang Y."/>
            <person name="Jeffries C."/>
            <person name="Lu M."/>
            <person name="Brettin T."/>
            <person name="Detter J."/>
            <person name="Goker M."/>
            <person name="Tindall B."/>
            <person name="Beck B."/>
            <person name="McDermott T."/>
            <person name="Woyke T."/>
            <person name="Bristow J."/>
            <person name="Eisen J."/>
            <person name="Markowitz V."/>
            <person name="Hugenholtz P."/>
            <person name="Kyrpides N."/>
            <person name="Klenk H."/>
            <person name="Cheng J."/>
        </authorList>
    </citation>
    <scope>NUCLEOTIDE SEQUENCE [LARGE SCALE GENOMIC DNA]</scope>
    <source>
        <strain evidence="10">ATCC BAA-798 / YNP1</strain>
    </source>
</reference>
<organism evidence="9 10">
    <name type="scientific">Thermobaculum terrenum (strain ATCC BAA-798 / CCMEE 7001 / YNP1)</name>
    <dbReference type="NCBI Taxonomy" id="525904"/>
    <lineage>
        <taxon>Bacteria</taxon>
        <taxon>Bacillati</taxon>
        <taxon>Chloroflexota</taxon>
        <taxon>Chloroflexia</taxon>
        <taxon>Candidatus Thermobaculales</taxon>
        <taxon>Candidatus Thermobaculaceae</taxon>
        <taxon>Thermobaculum</taxon>
    </lineage>
</organism>
<dbReference type="GO" id="GO:0005886">
    <property type="term" value="C:plasma membrane"/>
    <property type="evidence" value="ECO:0007669"/>
    <property type="project" value="UniProtKB-SubCell"/>
</dbReference>
<protein>
    <recommendedName>
        <fullName evidence="8">YetF C-terminal domain-containing protein</fullName>
    </recommendedName>
</protein>
<keyword evidence="3" id="KW-1003">Cell membrane</keyword>
<evidence type="ECO:0000256" key="2">
    <source>
        <dbReference type="ARBA" id="ARBA00006448"/>
    </source>
</evidence>
<dbReference type="AlphaFoldDB" id="D1CHM1"/>
<dbReference type="OrthoDB" id="9793799at2"/>
<name>D1CHM1_THET1</name>
<dbReference type="RefSeq" id="WP_012876273.1">
    <property type="nucleotide sequence ID" value="NC_013526.1"/>
</dbReference>
<comment type="similarity">
    <text evidence="2">Belongs to the UPF0702 family.</text>
</comment>
<feature type="transmembrane region" description="Helical" evidence="7">
    <location>
        <begin position="16"/>
        <end position="35"/>
    </location>
</feature>
<gene>
    <name evidence="9" type="ordered locus">Tter_2343</name>
</gene>
<proteinExistence type="inferred from homology"/>
<feature type="transmembrane region" description="Helical" evidence="7">
    <location>
        <begin position="67"/>
        <end position="86"/>
    </location>
</feature>
<evidence type="ECO:0000256" key="6">
    <source>
        <dbReference type="ARBA" id="ARBA00023136"/>
    </source>
</evidence>
<dbReference type="HOGENOM" id="CLU_077149_3_1_0"/>
<evidence type="ECO:0000313" key="9">
    <source>
        <dbReference type="EMBL" id="ACZ43242.1"/>
    </source>
</evidence>
<evidence type="ECO:0000256" key="1">
    <source>
        <dbReference type="ARBA" id="ARBA00004651"/>
    </source>
</evidence>
<sequence>MHAQDLVHLGVPAWEIALRTLTIYLAMLLGLRAAGKREVGQFTLPDLVLVLLVANAVQPAMTGPDTSLLGGLLIIAVLLATNWVVVKTVPRSQRLRRLFSPSPTVIAQDGRWLTDALRREGMDIEEAQVALREHGLLDVSQVKLMVLEPNGVISVVPADSRVYRSHRRHR</sequence>
<evidence type="ECO:0000259" key="8">
    <source>
        <dbReference type="Pfam" id="PF04239"/>
    </source>
</evidence>
<feature type="transmembrane region" description="Helical" evidence="7">
    <location>
        <begin position="42"/>
        <end position="61"/>
    </location>
</feature>
<evidence type="ECO:0000256" key="7">
    <source>
        <dbReference type="SAM" id="Phobius"/>
    </source>
</evidence>
<dbReference type="Gene3D" id="3.30.240.20">
    <property type="entry name" value="bsu07140 like domains"/>
    <property type="match status" value="1"/>
</dbReference>
<comment type="subcellular location">
    <subcellularLocation>
        <location evidence="1">Cell membrane</location>
        <topology evidence="1">Multi-pass membrane protein</topology>
    </subcellularLocation>
</comment>
<dbReference type="KEGG" id="ttr:Tter_2343"/>
<dbReference type="PANTHER" id="PTHR34582:SF6">
    <property type="entry name" value="UPF0702 TRANSMEMBRANE PROTEIN YCAP"/>
    <property type="match status" value="1"/>
</dbReference>
<dbReference type="InterPro" id="IPR007353">
    <property type="entry name" value="DUF421"/>
</dbReference>
<keyword evidence="5 7" id="KW-1133">Transmembrane helix</keyword>
<dbReference type="EMBL" id="CP001826">
    <property type="protein sequence ID" value="ACZ43242.1"/>
    <property type="molecule type" value="Genomic_DNA"/>
</dbReference>
<dbReference type="STRING" id="525904.Tter_2343"/>
<dbReference type="InterPro" id="IPR023090">
    <property type="entry name" value="UPF0702_alpha/beta_dom_sf"/>
</dbReference>
<keyword evidence="10" id="KW-1185">Reference proteome</keyword>
<evidence type="ECO:0000256" key="3">
    <source>
        <dbReference type="ARBA" id="ARBA00022475"/>
    </source>
</evidence>
<feature type="domain" description="YetF C-terminal" evidence="8">
    <location>
        <begin position="91"/>
        <end position="160"/>
    </location>
</feature>
<keyword evidence="4 7" id="KW-0812">Transmembrane</keyword>
<dbReference type="Proteomes" id="UP000000323">
    <property type="component" value="Chromosome 2"/>
</dbReference>
<evidence type="ECO:0000256" key="5">
    <source>
        <dbReference type="ARBA" id="ARBA00022989"/>
    </source>
</evidence>
<dbReference type="eggNOG" id="COG2323">
    <property type="taxonomic scope" value="Bacteria"/>
</dbReference>
<dbReference type="Pfam" id="PF04239">
    <property type="entry name" value="DUF421"/>
    <property type="match status" value="1"/>
</dbReference>
<accession>D1CHM1</accession>